<protein>
    <recommendedName>
        <fullName evidence="3">Spo0E like sporulation regulatory protein</fullName>
    </recommendedName>
</protein>
<dbReference type="RefSeq" id="WP_338449702.1">
    <property type="nucleotide sequence ID" value="NZ_CP137640.1"/>
</dbReference>
<organism evidence="1 2">
    <name type="scientific">Niallia oryzisoli</name>
    <dbReference type="NCBI Taxonomy" id="1737571"/>
    <lineage>
        <taxon>Bacteria</taxon>
        <taxon>Bacillati</taxon>
        <taxon>Bacillota</taxon>
        <taxon>Bacilli</taxon>
        <taxon>Bacillales</taxon>
        <taxon>Bacillaceae</taxon>
        <taxon>Niallia</taxon>
    </lineage>
</organism>
<accession>A0ABZ2CAL7</accession>
<proteinExistence type="predicted"/>
<keyword evidence="2" id="KW-1185">Reference proteome</keyword>
<evidence type="ECO:0000313" key="1">
    <source>
        <dbReference type="EMBL" id="WVX80771.1"/>
    </source>
</evidence>
<dbReference type="Proteomes" id="UP001357223">
    <property type="component" value="Chromosome"/>
</dbReference>
<name>A0ABZ2CAL7_9BACI</name>
<dbReference type="EMBL" id="CP137640">
    <property type="protein sequence ID" value="WVX80771.1"/>
    <property type="molecule type" value="Genomic_DNA"/>
</dbReference>
<evidence type="ECO:0000313" key="2">
    <source>
        <dbReference type="Proteomes" id="UP001357223"/>
    </source>
</evidence>
<evidence type="ECO:0008006" key="3">
    <source>
        <dbReference type="Google" id="ProtNLM"/>
    </source>
</evidence>
<sequence>MAVTEQHIQSDNVILQQIIKLRNSLGDLYNKSGANSSAYINLSLQLGALEKRYIEEKIKMLEV</sequence>
<reference evidence="1 2" key="1">
    <citation type="submission" date="2023-10" db="EMBL/GenBank/DDBJ databases">
        <title>Niallia locisalis sp.nov. isolated from a salt pond sample.</title>
        <authorList>
            <person name="Li X.-J."/>
            <person name="Dong L."/>
        </authorList>
    </citation>
    <scope>NUCLEOTIDE SEQUENCE [LARGE SCALE GENOMIC DNA]</scope>
    <source>
        <strain evidence="1 2">DSM 29761</strain>
    </source>
</reference>
<gene>
    <name evidence="1" type="ORF">R4Z09_26715</name>
</gene>